<evidence type="ECO:0000256" key="2">
    <source>
        <dbReference type="ARBA" id="ARBA00022692"/>
    </source>
</evidence>
<dbReference type="PANTHER" id="PTHR12011:SF471">
    <property type="entry name" value="G-PROTEIN COUPLED RECEPTORS FAMILY 2 PROFILE 2 DOMAIN-CONTAINING PROTEIN"/>
    <property type="match status" value="1"/>
</dbReference>
<sequence length="183" mass="20877">MELHPVYVKGFSGLSYPARRDLYSDSPYKIWRNISNRIYLPKPFFHGKDVEDNIGVGFMIIRNIGDLLPKAFDAKTRDSKYNVEVSSDVVSVKLPQMEMAPLTYPVRIAFANRLVNRSSYICVHWNYSVPDTRGCGWSRYGCKSVKSNRTHTVCSCTHLTAFAVLSDSNNFSILSKRPLPCVW</sequence>
<gene>
    <name evidence="7" type="ORF">PMEA_00034427</name>
</gene>
<dbReference type="Pfam" id="PF01825">
    <property type="entry name" value="GPS"/>
    <property type="match status" value="1"/>
</dbReference>
<accession>A0AAU9Y192</accession>
<dbReference type="Proteomes" id="UP001159428">
    <property type="component" value="Unassembled WGS sequence"/>
</dbReference>
<dbReference type="InterPro" id="IPR057244">
    <property type="entry name" value="GAIN_B"/>
</dbReference>
<evidence type="ECO:0000313" key="7">
    <source>
        <dbReference type="EMBL" id="CAH3162918.1"/>
    </source>
</evidence>
<dbReference type="GO" id="GO:0004930">
    <property type="term" value="F:G protein-coupled receptor activity"/>
    <property type="evidence" value="ECO:0007669"/>
    <property type="project" value="TreeGrafter"/>
</dbReference>
<keyword evidence="8" id="KW-1185">Reference proteome</keyword>
<organism evidence="7 8">
    <name type="scientific">Pocillopora meandrina</name>
    <dbReference type="NCBI Taxonomy" id="46732"/>
    <lineage>
        <taxon>Eukaryota</taxon>
        <taxon>Metazoa</taxon>
        <taxon>Cnidaria</taxon>
        <taxon>Anthozoa</taxon>
        <taxon>Hexacorallia</taxon>
        <taxon>Scleractinia</taxon>
        <taxon>Astrocoeniina</taxon>
        <taxon>Pocilloporidae</taxon>
        <taxon>Pocillopora</taxon>
    </lineage>
</organism>
<dbReference type="GO" id="GO:0007189">
    <property type="term" value="P:adenylate cyclase-activating G protein-coupled receptor signaling pathway"/>
    <property type="evidence" value="ECO:0007669"/>
    <property type="project" value="TreeGrafter"/>
</dbReference>
<protein>
    <recommendedName>
        <fullName evidence="6">GAIN-B domain-containing protein</fullName>
    </recommendedName>
</protein>
<keyword evidence="3" id="KW-1133">Transmembrane helix</keyword>
<feature type="domain" description="GAIN-B" evidence="6">
    <location>
        <begin position="10"/>
        <end position="172"/>
    </location>
</feature>
<evidence type="ECO:0000256" key="3">
    <source>
        <dbReference type="ARBA" id="ARBA00022989"/>
    </source>
</evidence>
<dbReference type="InterPro" id="IPR000203">
    <property type="entry name" value="GPS"/>
</dbReference>
<evidence type="ECO:0000256" key="1">
    <source>
        <dbReference type="ARBA" id="ARBA00004370"/>
    </source>
</evidence>
<reference evidence="7 8" key="1">
    <citation type="submission" date="2022-05" db="EMBL/GenBank/DDBJ databases">
        <authorList>
            <consortium name="Genoscope - CEA"/>
            <person name="William W."/>
        </authorList>
    </citation>
    <scope>NUCLEOTIDE SEQUENCE [LARGE SCALE GENOMIC DNA]</scope>
</reference>
<name>A0AAU9Y192_9CNID</name>
<comment type="caution">
    <text evidence="7">The sequence shown here is derived from an EMBL/GenBank/DDBJ whole genome shotgun (WGS) entry which is preliminary data.</text>
</comment>
<comment type="subcellular location">
    <subcellularLocation>
        <location evidence="1">Membrane</location>
    </subcellularLocation>
</comment>
<dbReference type="InterPro" id="IPR046338">
    <property type="entry name" value="GAIN_dom_sf"/>
</dbReference>
<keyword evidence="2" id="KW-0812">Transmembrane</keyword>
<proteinExistence type="predicted"/>
<evidence type="ECO:0000256" key="5">
    <source>
        <dbReference type="ARBA" id="ARBA00023157"/>
    </source>
</evidence>
<dbReference type="GO" id="GO:0005886">
    <property type="term" value="C:plasma membrane"/>
    <property type="evidence" value="ECO:0007669"/>
    <property type="project" value="TreeGrafter"/>
</dbReference>
<dbReference type="SMART" id="SM00303">
    <property type="entry name" value="GPS"/>
    <property type="match status" value="1"/>
</dbReference>
<dbReference type="EMBL" id="CALNXJ010000088">
    <property type="protein sequence ID" value="CAH3162918.1"/>
    <property type="molecule type" value="Genomic_DNA"/>
</dbReference>
<dbReference type="PROSITE" id="PS50221">
    <property type="entry name" value="GAIN_B"/>
    <property type="match status" value="1"/>
</dbReference>
<evidence type="ECO:0000259" key="6">
    <source>
        <dbReference type="PROSITE" id="PS50221"/>
    </source>
</evidence>
<dbReference type="PANTHER" id="PTHR12011">
    <property type="entry name" value="ADHESION G-PROTEIN COUPLED RECEPTOR"/>
    <property type="match status" value="1"/>
</dbReference>
<keyword evidence="5" id="KW-1015">Disulfide bond</keyword>
<keyword evidence="4" id="KW-0472">Membrane</keyword>
<dbReference type="Gene3D" id="2.60.220.50">
    <property type="match status" value="1"/>
</dbReference>
<dbReference type="AlphaFoldDB" id="A0AAU9Y192"/>
<evidence type="ECO:0000313" key="8">
    <source>
        <dbReference type="Proteomes" id="UP001159428"/>
    </source>
</evidence>
<evidence type="ECO:0000256" key="4">
    <source>
        <dbReference type="ARBA" id="ARBA00023136"/>
    </source>
</evidence>